<dbReference type="VEuPathDB" id="ToxoDB:EPH_0038650"/>
<keyword evidence="3" id="KW-1185">Reference proteome</keyword>
<dbReference type="Proteomes" id="UP000018201">
    <property type="component" value="Unassembled WGS sequence"/>
</dbReference>
<dbReference type="SUPFAM" id="SSF52087">
    <property type="entry name" value="CRAL/TRIO domain"/>
    <property type="match status" value="1"/>
</dbReference>
<organism evidence="2 3">
    <name type="scientific">Eimeria praecox</name>
    <dbReference type="NCBI Taxonomy" id="51316"/>
    <lineage>
        <taxon>Eukaryota</taxon>
        <taxon>Sar</taxon>
        <taxon>Alveolata</taxon>
        <taxon>Apicomplexa</taxon>
        <taxon>Conoidasida</taxon>
        <taxon>Coccidia</taxon>
        <taxon>Eucoccidiorida</taxon>
        <taxon>Eimeriorina</taxon>
        <taxon>Eimeriidae</taxon>
        <taxon>Eimeria</taxon>
    </lineage>
</organism>
<name>U6H754_9EIME</name>
<dbReference type="Gene3D" id="3.40.525.10">
    <property type="entry name" value="CRAL-TRIO lipid binding domain"/>
    <property type="match status" value="1"/>
</dbReference>
<gene>
    <name evidence="2" type="ORF">EPH_0038650</name>
</gene>
<reference evidence="2" key="1">
    <citation type="submission" date="2013-10" db="EMBL/GenBank/DDBJ databases">
        <title>Genomic analysis of the causative agents of coccidiosis in chickens.</title>
        <authorList>
            <person name="Reid A.J."/>
            <person name="Blake D."/>
            <person name="Billington K."/>
            <person name="Browne H."/>
            <person name="Dunn M."/>
            <person name="Hung S."/>
            <person name="Kawahara F."/>
            <person name="Miranda-Saavedra D."/>
            <person name="Mourier T."/>
            <person name="Nagra H."/>
            <person name="Otto T.D."/>
            <person name="Rawlings N."/>
            <person name="Sanchez A."/>
            <person name="Sanders M."/>
            <person name="Subramaniam C."/>
            <person name="Tay Y."/>
            <person name="Dear P."/>
            <person name="Doerig C."/>
            <person name="Gruber A."/>
            <person name="Parkinson J."/>
            <person name="Shirley M."/>
            <person name="Wan K.L."/>
            <person name="Berriman M."/>
            <person name="Tomley F."/>
            <person name="Pain A."/>
        </authorList>
    </citation>
    <scope>NUCLEOTIDE SEQUENCE [LARGE SCALE GENOMIC DNA]</scope>
    <source>
        <strain evidence="2">Houghton</strain>
    </source>
</reference>
<feature type="domain" description="CRAL-TRIO" evidence="1">
    <location>
        <begin position="24"/>
        <end position="84"/>
    </location>
</feature>
<dbReference type="EMBL" id="HG703215">
    <property type="protein sequence ID" value="CDI87717.1"/>
    <property type="molecule type" value="Genomic_DNA"/>
</dbReference>
<evidence type="ECO:0000259" key="1">
    <source>
        <dbReference type="Pfam" id="PF00650"/>
    </source>
</evidence>
<dbReference type="AlphaFoldDB" id="U6H754"/>
<dbReference type="Pfam" id="PF00650">
    <property type="entry name" value="CRAL_TRIO"/>
    <property type="match status" value="1"/>
</dbReference>
<sequence>MQVSVRRGRCGELVHPLRPKRHIRLYRFYILHAPRLFHFIAKPLVSSLPTTTAKKLRVFTNADEWDQERRAQFAAHQLEKKYGGTAPDITQERRAQFAAHQLEKKYGGTAPDITEHWYPFRFFPGPFEPEGEAGQRGDRNAAVRWESEQALHAKVHPLVHTGASLHTSLIWSRRAERRSPPLRYAAWLRHLPDLHLAPATVDWAPLRYAAWLRHLPDLHLAPATVDWAGGILRSRLQGHHDFLAQRLTDRQSETTADILNLHVGNGSAEGIPQSSFVHEAKPEKENKEADSQRISELPALSDPVGETRQIPSTCSAHFPPQQNSSIDNVASASPVCSSPASLRRIPTTPCCGAADFTGKGLTAVDTLPSLPNPVEREAFEETKSPAELYVLCSSGARTSVEQVHPPLPHAVTTGRSATAAAEGPGDDCSSSVVAAEKYSNAWQSQSVPFSRTAPDATSGEACSVVVPETQTQFRYDDARSERLDLLEGFSQSTISKQMCGPPAPEVQPRQCSPLSIASCNEREDDAVALVIGGRKKIAQGGTTKSHGASRASRAAVWQEPADTIEGAEPDSAGVNAFFQKKQATEGALRCLAILRLTAFLK</sequence>
<dbReference type="OrthoDB" id="347518at2759"/>
<accession>U6H754</accession>
<proteinExistence type="predicted"/>
<reference evidence="2" key="2">
    <citation type="submission" date="2013-10" db="EMBL/GenBank/DDBJ databases">
        <authorList>
            <person name="Aslett M."/>
        </authorList>
    </citation>
    <scope>NUCLEOTIDE SEQUENCE [LARGE SCALE GENOMIC DNA]</scope>
    <source>
        <strain evidence="2">Houghton</strain>
    </source>
</reference>
<dbReference type="InterPro" id="IPR036865">
    <property type="entry name" value="CRAL-TRIO_dom_sf"/>
</dbReference>
<dbReference type="InterPro" id="IPR001251">
    <property type="entry name" value="CRAL-TRIO_dom"/>
</dbReference>
<evidence type="ECO:0000313" key="2">
    <source>
        <dbReference type="EMBL" id="CDI87717.1"/>
    </source>
</evidence>
<protein>
    <recommendedName>
        <fullName evidence="1">CRAL-TRIO domain-containing protein</fullName>
    </recommendedName>
</protein>
<evidence type="ECO:0000313" key="3">
    <source>
        <dbReference type="Proteomes" id="UP000018201"/>
    </source>
</evidence>